<dbReference type="EMBL" id="BDSA01000015">
    <property type="protein sequence ID" value="GBE63109.1"/>
    <property type="molecule type" value="Genomic_DNA"/>
</dbReference>
<evidence type="ECO:0000313" key="3">
    <source>
        <dbReference type="EMBL" id="GBE63109.1"/>
    </source>
</evidence>
<protein>
    <submittedName>
        <fullName evidence="3">Uncharacterized protein</fullName>
    </submittedName>
</protein>
<feature type="compositionally biased region" description="Low complexity" evidence="2">
    <location>
        <begin position="370"/>
        <end position="381"/>
    </location>
</feature>
<reference evidence="3 4" key="1">
    <citation type="journal article" date="2017" name="BMC Genomics">
        <title>Whole-genome assembly of Babesia ovata and comparative genomics between closely related pathogens.</title>
        <authorList>
            <person name="Yamagishi J."/>
            <person name="Asada M."/>
            <person name="Hakimi H."/>
            <person name="Tanaka T.Q."/>
            <person name="Sugimoto C."/>
            <person name="Kawazu S."/>
        </authorList>
    </citation>
    <scope>NUCLEOTIDE SEQUENCE [LARGE SCALE GENOMIC DNA]</scope>
    <source>
        <strain evidence="3 4">Miyake</strain>
    </source>
</reference>
<keyword evidence="4" id="KW-1185">Reference proteome</keyword>
<organism evidence="3 4">
    <name type="scientific">Babesia ovata</name>
    <dbReference type="NCBI Taxonomy" id="189622"/>
    <lineage>
        <taxon>Eukaryota</taxon>
        <taxon>Sar</taxon>
        <taxon>Alveolata</taxon>
        <taxon>Apicomplexa</taxon>
        <taxon>Aconoidasida</taxon>
        <taxon>Piroplasmida</taxon>
        <taxon>Babesiidae</taxon>
        <taxon>Babesia</taxon>
    </lineage>
</organism>
<dbReference type="Proteomes" id="UP000236319">
    <property type="component" value="Unassembled WGS sequence"/>
</dbReference>
<name>A0A2H6KJF6_9APIC</name>
<evidence type="ECO:0000313" key="4">
    <source>
        <dbReference type="Proteomes" id="UP000236319"/>
    </source>
</evidence>
<dbReference type="AlphaFoldDB" id="A0A2H6KJF6"/>
<evidence type="ECO:0000256" key="2">
    <source>
        <dbReference type="SAM" id="MobiDB-lite"/>
    </source>
</evidence>
<keyword evidence="1" id="KW-0175">Coiled coil</keyword>
<evidence type="ECO:0000256" key="1">
    <source>
        <dbReference type="SAM" id="Coils"/>
    </source>
</evidence>
<gene>
    <name evidence="3" type="ORF">BOVATA_046020</name>
</gene>
<feature type="region of interest" description="Disordered" evidence="2">
    <location>
        <begin position="370"/>
        <end position="392"/>
    </location>
</feature>
<proteinExistence type="predicted"/>
<dbReference type="GeneID" id="39876879"/>
<dbReference type="VEuPathDB" id="PiroplasmaDB:BOVATA_046020"/>
<sequence>MRTNVETLAKKLKEKVSGIRNHIVDKIEKPLKDWIKDNGVALDSAKQKVQNEINRIKKIIKGEDSSVSDKKLQELVEKITSKLRGLDDQVVHDLNTPDLKAWVEKEHNALEDALDLFQAFYIAARSNLGKTIDDAFTQLKDKIGNIDVQLNNEKRMLDTIVSESKEIFRKTEKLAKDLAEPESGIPKDIKSLEGEITNLQHELRKLINVIDSADLTSRIRLVGSALDAGKQAVIAHIDKIASDLKDKIAVASNAIKNNAQQNFAASKEKELKELEALVKQKISEIENIITNDRENGLKGLLGRLKANETKLQDAQKQCDLVKMSTYLNMYLTKAIEYAKDQFKSETKTRKDVNLLSLVSYNLFLACPTTPTAPTKSPTGSSRCPKKSPTSNP</sequence>
<dbReference type="RefSeq" id="XP_028869352.1">
    <property type="nucleotide sequence ID" value="XM_029013519.1"/>
</dbReference>
<feature type="coiled-coil region" evidence="1">
    <location>
        <begin position="257"/>
        <end position="317"/>
    </location>
</feature>
<accession>A0A2H6KJF6</accession>
<comment type="caution">
    <text evidence="3">The sequence shown here is derived from an EMBL/GenBank/DDBJ whole genome shotgun (WGS) entry which is preliminary data.</text>
</comment>